<comment type="similarity">
    <text evidence="1 10 11">Belongs to the HAM1 NTPase family.</text>
</comment>
<dbReference type="NCBIfam" id="TIGR00042">
    <property type="entry name" value="RdgB/HAM1 family non-canonical purine NTP pyrophosphatase"/>
    <property type="match status" value="1"/>
</dbReference>
<evidence type="ECO:0000256" key="2">
    <source>
        <dbReference type="ARBA" id="ARBA00011738"/>
    </source>
</evidence>
<dbReference type="CDD" id="cd00515">
    <property type="entry name" value="HAM1"/>
    <property type="match status" value="1"/>
</dbReference>
<dbReference type="GO" id="GO:0005829">
    <property type="term" value="C:cytosol"/>
    <property type="evidence" value="ECO:0007669"/>
    <property type="project" value="TreeGrafter"/>
</dbReference>
<proteinExistence type="inferred from homology"/>
<dbReference type="GO" id="GO:0046872">
    <property type="term" value="F:metal ion binding"/>
    <property type="evidence" value="ECO:0007669"/>
    <property type="project" value="UniProtKB-KW"/>
</dbReference>
<comment type="subunit">
    <text evidence="2 10">Homodimer.</text>
</comment>
<feature type="binding site" evidence="10">
    <location>
        <position position="44"/>
    </location>
    <ligand>
        <name>Mg(2+)</name>
        <dbReference type="ChEBI" id="CHEBI:18420"/>
    </ligand>
</feature>
<evidence type="ECO:0000256" key="6">
    <source>
        <dbReference type="ARBA" id="ARBA00022842"/>
    </source>
</evidence>
<dbReference type="PATRIC" id="fig|1423739.3.peg.2266"/>
<dbReference type="Proteomes" id="UP000052013">
    <property type="component" value="Unassembled WGS sequence"/>
</dbReference>
<feature type="binding site" evidence="10">
    <location>
        <position position="74"/>
    </location>
    <ligand>
        <name>substrate</name>
    </ligand>
</feature>
<feature type="binding site" evidence="10">
    <location>
        <begin position="181"/>
        <end position="182"/>
    </location>
    <ligand>
        <name>substrate</name>
    </ligand>
</feature>
<organism evidence="12 13">
    <name type="scientific">Lentilactobacillus diolivorans DSM 14421</name>
    <dbReference type="NCBI Taxonomy" id="1423739"/>
    <lineage>
        <taxon>Bacteria</taxon>
        <taxon>Bacillati</taxon>
        <taxon>Bacillota</taxon>
        <taxon>Bacilli</taxon>
        <taxon>Lactobacillales</taxon>
        <taxon>Lactobacillaceae</taxon>
        <taxon>Lentilactobacillus</taxon>
    </lineage>
</organism>
<comment type="catalytic activity">
    <reaction evidence="8 10">
        <text>dITP + H2O = dIMP + diphosphate + H(+)</text>
        <dbReference type="Rhea" id="RHEA:28342"/>
        <dbReference type="ChEBI" id="CHEBI:15377"/>
        <dbReference type="ChEBI" id="CHEBI:15378"/>
        <dbReference type="ChEBI" id="CHEBI:33019"/>
        <dbReference type="ChEBI" id="CHEBI:61194"/>
        <dbReference type="ChEBI" id="CHEBI:61382"/>
        <dbReference type="EC" id="3.6.1.66"/>
    </reaction>
</comment>
<dbReference type="EMBL" id="AZEY01000020">
    <property type="protein sequence ID" value="KRL68959.1"/>
    <property type="molecule type" value="Genomic_DNA"/>
</dbReference>
<dbReference type="FunFam" id="3.90.950.10:FF:000001">
    <property type="entry name" value="dITP/XTP pyrophosphatase"/>
    <property type="match status" value="1"/>
</dbReference>
<evidence type="ECO:0000256" key="11">
    <source>
        <dbReference type="RuleBase" id="RU003781"/>
    </source>
</evidence>
<dbReference type="GO" id="GO:0009117">
    <property type="term" value="P:nucleotide metabolic process"/>
    <property type="evidence" value="ECO:0007669"/>
    <property type="project" value="UniProtKB-KW"/>
</dbReference>
<accession>A0A0R1SID6</accession>
<protein>
    <recommendedName>
        <fullName evidence="10">dITP/XTP pyrophosphatase</fullName>
        <ecNumber evidence="10">3.6.1.66</ecNumber>
    </recommendedName>
    <alternativeName>
        <fullName evidence="10">Non-canonical purine NTP pyrophosphatase</fullName>
    </alternativeName>
    <alternativeName>
        <fullName evidence="10">Non-standard purine NTP pyrophosphatase</fullName>
    </alternativeName>
    <alternativeName>
        <fullName evidence="10">Nucleoside-triphosphate diphosphatase</fullName>
    </alternativeName>
    <alternativeName>
        <fullName evidence="10">Nucleoside-triphosphate pyrophosphatase</fullName>
        <shortName evidence="10">NTPase</shortName>
    </alternativeName>
</protein>
<evidence type="ECO:0000256" key="8">
    <source>
        <dbReference type="ARBA" id="ARBA00051875"/>
    </source>
</evidence>
<name>A0A0R1SID6_9LACO</name>
<keyword evidence="7 10" id="KW-0546">Nucleotide metabolism</keyword>
<keyword evidence="4 10" id="KW-0547">Nucleotide-binding</keyword>
<dbReference type="SUPFAM" id="SSF52972">
    <property type="entry name" value="ITPase-like"/>
    <property type="match status" value="1"/>
</dbReference>
<feature type="binding site" evidence="10">
    <location>
        <position position="176"/>
    </location>
    <ligand>
        <name>substrate</name>
    </ligand>
</feature>
<gene>
    <name evidence="12" type="ORF">FC85_GL002177</name>
</gene>
<comment type="cofactor">
    <cofactor evidence="10">
        <name>Mg(2+)</name>
        <dbReference type="ChEBI" id="CHEBI:18420"/>
    </cofactor>
    <text evidence="10">Binds 1 Mg(2+) ion per subunit.</text>
</comment>
<dbReference type="InterPro" id="IPR020922">
    <property type="entry name" value="dITP/XTP_pyrophosphatase"/>
</dbReference>
<dbReference type="GO" id="GO:0009146">
    <property type="term" value="P:purine nucleoside triphosphate catabolic process"/>
    <property type="evidence" value="ECO:0007669"/>
    <property type="project" value="UniProtKB-UniRule"/>
</dbReference>
<dbReference type="STRING" id="1423739.FC85_GL002177"/>
<dbReference type="InterPro" id="IPR029001">
    <property type="entry name" value="ITPase-like_fam"/>
</dbReference>
<dbReference type="HAMAP" id="MF_01405">
    <property type="entry name" value="Non_canon_purine_NTPase"/>
    <property type="match status" value="1"/>
</dbReference>
<dbReference type="AlphaFoldDB" id="A0A0R1SID6"/>
<dbReference type="GO" id="GO:0036222">
    <property type="term" value="F:XTP diphosphatase activity"/>
    <property type="evidence" value="ECO:0007669"/>
    <property type="project" value="UniProtKB-UniRule"/>
</dbReference>
<evidence type="ECO:0000256" key="3">
    <source>
        <dbReference type="ARBA" id="ARBA00022723"/>
    </source>
</evidence>
<dbReference type="GO" id="GO:0036220">
    <property type="term" value="F:ITP diphosphatase activity"/>
    <property type="evidence" value="ECO:0007669"/>
    <property type="project" value="UniProtKB-UniRule"/>
</dbReference>
<dbReference type="GO" id="GO:0000166">
    <property type="term" value="F:nucleotide binding"/>
    <property type="evidence" value="ECO:0007669"/>
    <property type="project" value="UniProtKB-KW"/>
</dbReference>
<comment type="caution">
    <text evidence="12">The sequence shown here is derived from an EMBL/GenBank/DDBJ whole genome shotgun (WGS) entry which is preliminary data.</text>
</comment>
<feature type="active site" description="Proton acceptor" evidence="10">
    <location>
        <position position="73"/>
    </location>
</feature>
<evidence type="ECO:0000256" key="9">
    <source>
        <dbReference type="ARBA" id="ARBA00052017"/>
    </source>
</evidence>
<feature type="binding site" evidence="10">
    <location>
        <position position="73"/>
    </location>
    <ligand>
        <name>Mg(2+)</name>
        <dbReference type="ChEBI" id="CHEBI:18420"/>
    </ligand>
</feature>
<feature type="binding site" evidence="10">
    <location>
        <begin position="153"/>
        <end position="156"/>
    </location>
    <ligand>
        <name>substrate</name>
    </ligand>
</feature>
<evidence type="ECO:0000313" key="13">
    <source>
        <dbReference type="Proteomes" id="UP000052013"/>
    </source>
</evidence>
<feature type="binding site" evidence="10">
    <location>
        <begin position="11"/>
        <end position="16"/>
    </location>
    <ligand>
        <name>substrate</name>
    </ligand>
</feature>
<reference evidence="12 13" key="1">
    <citation type="journal article" date="2015" name="Genome Announc.">
        <title>Expanding the biotechnology potential of lactobacilli through comparative genomics of 213 strains and associated genera.</title>
        <authorList>
            <person name="Sun Z."/>
            <person name="Harris H.M."/>
            <person name="McCann A."/>
            <person name="Guo C."/>
            <person name="Argimon S."/>
            <person name="Zhang W."/>
            <person name="Yang X."/>
            <person name="Jeffery I.B."/>
            <person name="Cooney J.C."/>
            <person name="Kagawa T.F."/>
            <person name="Liu W."/>
            <person name="Song Y."/>
            <person name="Salvetti E."/>
            <person name="Wrobel A."/>
            <person name="Rasinkangas P."/>
            <person name="Parkhill J."/>
            <person name="Rea M.C."/>
            <person name="O'Sullivan O."/>
            <person name="Ritari J."/>
            <person name="Douillard F.P."/>
            <person name="Paul Ross R."/>
            <person name="Yang R."/>
            <person name="Briner A.E."/>
            <person name="Felis G.E."/>
            <person name="de Vos W.M."/>
            <person name="Barrangou R."/>
            <person name="Klaenhammer T.R."/>
            <person name="Caufield P.W."/>
            <person name="Cui Y."/>
            <person name="Zhang H."/>
            <person name="O'Toole P.W."/>
        </authorList>
    </citation>
    <scope>NUCLEOTIDE SEQUENCE [LARGE SCALE GENOMIC DNA]</scope>
    <source>
        <strain evidence="12 13">DSM 14421</strain>
    </source>
</reference>
<dbReference type="EC" id="3.6.1.66" evidence="10"/>
<dbReference type="InterPro" id="IPR002637">
    <property type="entry name" value="RdgB/HAM1"/>
</dbReference>
<evidence type="ECO:0000256" key="4">
    <source>
        <dbReference type="ARBA" id="ARBA00022741"/>
    </source>
</evidence>
<comment type="function">
    <text evidence="10">Pyrophosphatase that catalyzes the hydrolysis of nucleoside triphosphates to their monophosphate derivatives, with a high preference for the non-canonical purine nucleotides XTP (xanthosine triphosphate), dITP (deoxyinosine triphosphate) and ITP. Seems to function as a house-cleaning enzyme that removes non-canonical purine nucleotides from the nucleotide pool, thus preventing their incorporation into DNA/RNA and avoiding chromosomal lesions.</text>
</comment>
<dbReference type="RefSeq" id="WP_057863819.1">
    <property type="nucleotide sequence ID" value="NZ_AZEY01000020.1"/>
</dbReference>
<dbReference type="PANTHER" id="PTHR11067:SF9">
    <property type="entry name" value="INOSINE TRIPHOSPHATE PYROPHOSPHATASE"/>
    <property type="match status" value="1"/>
</dbReference>
<dbReference type="NCBIfam" id="NF011397">
    <property type="entry name" value="PRK14822.1"/>
    <property type="match status" value="1"/>
</dbReference>
<comment type="catalytic activity">
    <reaction evidence="9 10">
        <text>XTP + H2O = XMP + diphosphate + H(+)</text>
        <dbReference type="Rhea" id="RHEA:28610"/>
        <dbReference type="ChEBI" id="CHEBI:15377"/>
        <dbReference type="ChEBI" id="CHEBI:15378"/>
        <dbReference type="ChEBI" id="CHEBI:33019"/>
        <dbReference type="ChEBI" id="CHEBI:57464"/>
        <dbReference type="ChEBI" id="CHEBI:61314"/>
        <dbReference type="EC" id="3.6.1.66"/>
    </reaction>
</comment>
<dbReference type="PANTHER" id="PTHR11067">
    <property type="entry name" value="INOSINE TRIPHOSPHATE PYROPHOSPHATASE/HAM1 PROTEIN"/>
    <property type="match status" value="1"/>
</dbReference>
<dbReference type="Pfam" id="PF01725">
    <property type="entry name" value="Ham1p_like"/>
    <property type="match status" value="1"/>
</dbReference>
<sequence>MKKPASIVIASKNPHKVIEFEEAFGGTGITVNSLANYNDVPNVDETGQTFEENATLKAQQIMKFTGQAVIADDSGLVVGALNGQPGVHSARYAGDHDDDANNAKLLKEMQNKSDREAYFESVLIYLTPEGEKVKAVGRIEGQILRAPRGDNEFGYDPLFYVPAQQRTLAEMTTHDKNMISHRGNAIRVLIRKLLELWDS</sequence>
<dbReference type="GO" id="GO:0035870">
    <property type="term" value="F:dITP diphosphatase activity"/>
    <property type="evidence" value="ECO:0007669"/>
    <property type="project" value="UniProtKB-UniRule"/>
</dbReference>
<keyword evidence="5 10" id="KW-0378">Hydrolase</keyword>
<evidence type="ECO:0000256" key="5">
    <source>
        <dbReference type="ARBA" id="ARBA00022801"/>
    </source>
</evidence>
<keyword evidence="6 10" id="KW-0460">Magnesium</keyword>
<keyword evidence="3 10" id="KW-0479">Metal-binding</keyword>
<dbReference type="Gene3D" id="3.90.950.10">
    <property type="match status" value="1"/>
</dbReference>
<evidence type="ECO:0000256" key="1">
    <source>
        <dbReference type="ARBA" id="ARBA00008023"/>
    </source>
</evidence>
<evidence type="ECO:0000256" key="10">
    <source>
        <dbReference type="HAMAP-Rule" id="MF_01405"/>
    </source>
</evidence>
<evidence type="ECO:0000313" key="12">
    <source>
        <dbReference type="EMBL" id="KRL68959.1"/>
    </source>
</evidence>
<comment type="catalytic activity">
    <reaction evidence="10">
        <text>ITP + H2O = IMP + diphosphate + H(+)</text>
        <dbReference type="Rhea" id="RHEA:29399"/>
        <dbReference type="ChEBI" id="CHEBI:15377"/>
        <dbReference type="ChEBI" id="CHEBI:15378"/>
        <dbReference type="ChEBI" id="CHEBI:33019"/>
        <dbReference type="ChEBI" id="CHEBI:58053"/>
        <dbReference type="ChEBI" id="CHEBI:61402"/>
        <dbReference type="EC" id="3.6.1.66"/>
    </reaction>
</comment>
<dbReference type="GO" id="GO:0017111">
    <property type="term" value="F:ribonucleoside triphosphate phosphatase activity"/>
    <property type="evidence" value="ECO:0007669"/>
    <property type="project" value="InterPro"/>
</dbReference>
<evidence type="ECO:0000256" key="7">
    <source>
        <dbReference type="ARBA" id="ARBA00023080"/>
    </source>
</evidence>